<dbReference type="AlphaFoldDB" id="A0A1R2AST1"/>
<feature type="region of interest" description="Disordered" evidence="1">
    <location>
        <begin position="62"/>
        <end position="111"/>
    </location>
</feature>
<dbReference type="Proteomes" id="UP000187209">
    <property type="component" value="Unassembled WGS sequence"/>
</dbReference>
<evidence type="ECO:0000313" key="2">
    <source>
        <dbReference type="EMBL" id="OMJ67556.1"/>
    </source>
</evidence>
<feature type="region of interest" description="Disordered" evidence="1">
    <location>
        <begin position="1"/>
        <end position="21"/>
    </location>
</feature>
<reference evidence="2 3" key="1">
    <citation type="submission" date="2016-11" db="EMBL/GenBank/DDBJ databases">
        <title>The macronuclear genome of Stentor coeruleus: a giant cell with tiny introns.</title>
        <authorList>
            <person name="Slabodnick M."/>
            <person name="Ruby J.G."/>
            <person name="Reiff S.B."/>
            <person name="Swart E.C."/>
            <person name="Gosai S."/>
            <person name="Prabakaran S."/>
            <person name="Witkowska E."/>
            <person name="Larue G.E."/>
            <person name="Fisher S."/>
            <person name="Freeman R.M."/>
            <person name="Gunawardena J."/>
            <person name="Chu W."/>
            <person name="Stover N.A."/>
            <person name="Gregory B.D."/>
            <person name="Nowacki M."/>
            <person name="Derisi J."/>
            <person name="Roy S.W."/>
            <person name="Marshall W.F."/>
            <person name="Sood P."/>
        </authorList>
    </citation>
    <scope>NUCLEOTIDE SEQUENCE [LARGE SCALE GENOMIC DNA]</scope>
    <source>
        <strain evidence="2">WM001</strain>
    </source>
</reference>
<protein>
    <submittedName>
        <fullName evidence="2">Uncharacterized protein</fullName>
    </submittedName>
</protein>
<proteinExistence type="predicted"/>
<evidence type="ECO:0000256" key="1">
    <source>
        <dbReference type="SAM" id="MobiDB-lite"/>
    </source>
</evidence>
<name>A0A1R2AST1_9CILI</name>
<evidence type="ECO:0000313" key="3">
    <source>
        <dbReference type="Proteomes" id="UP000187209"/>
    </source>
</evidence>
<keyword evidence="3" id="KW-1185">Reference proteome</keyword>
<gene>
    <name evidence="2" type="ORF">SteCoe_35249</name>
</gene>
<dbReference type="EMBL" id="MPUH01001476">
    <property type="protein sequence ID" value="OMJ67556.1"/>
    <property type="molecule type" value="Genomic_DNA"/>
</dbReference>
<feature type="compositionally biased region" description="Basic and acidic residues" evidence="1">
    <location>
        <begin position="65"/>
        <end position="89"/>
    </location>
</feature>
<comment type="caution">
    <text evidence="2">The sequence shown here is derived from an EMBL/GenBank/DDBJ whole genome shotgun (WGS) entry which is preliminary data.</text>
</comment>
<feature type="compositionally biased region" description="Basic residues" evidence="1">
    <location>
        <begin position="90"/>
        <end position="105"/>
    </location>
</feature>
<sequence length="111" mass="13213">MSGSFKTYPKSILSHNDTDFDPNRVDRYGNNFKYLEQHISFKDKVLEEPLESILEIEQINFYTKQEPETSDKDKQDENDQACTDRERCKIKSSKKKKHRRPKNKHCSCLIQ</sequence>
<accession>A0A1R2AST1</accession>
<organism evidence="2 3">
    <name type="scientific">Stentor coeruleus</name>
    <dbReference type="NCBI Taxonomy" id="5963"/>
    <lineage>
        <taxon>Eukaryota</taxon>
        <taxon>Sar</taxon>
        <taxon>Alveolata</taxon>
        <taxon>Ciliophora</taxon>
        <taxon>Postciliodesmatophora</taxon>
        <taxon>Heterotrichea</taxon>
        <taxon>Heterotrichida</taxon>
        <taxon>Stentoridae</taxon>
        <taxon>Stentor</taxon>
    </lineage>
</organism>